<feature type="transmembrane region" description="Helical" evidence="2">
    <location>
        <begin position="54"/>
        <end position="77"/>
    </location>
</feature>
<reference evidence="3" key="1">
    <citation type="journal article" date="2021" name="PeerJ">
        <title>Extensive microbial diversity within the chicken gut microbiome revealed by metagenomics and culture.</title>
        <authorList>
            <person name="Gilroy R."/>
            <person name="Ravi A."/>
            <person name="Getino M."/>
            <person name="Pursley I."/>
            <person name="Horton D.L."/>
            <person name="Alikhan N.F."/>
            <person name="Baker D."/>
            <person name="Gharbi K."/>
            <person name="Hall N."/>
            <person name="Watson M."/>
            <person name="Adriaenssens E.M."/>
            <person name="Foster-Nyarko E."/>
            <person name="Jarju S."/>
            <person name="Secka A."/>
            <person name="Antonio M."/>
            <person name="Oren A."/>
            <person name="Chaudhuri R.R."/>
            <person name="La Ragione R."/>
            <person name="Hildebrand F."/>
            <person name="Pallen M.J."/>
        </authorList>
    </citation>
    <scope>NUCLEOTIDE SEQUENCE</scope>
    <source>
        <strain evidence="3">CHK195-6426</strain>
    </source>
</reference>
<dbReference type="EMBL" id="DXGH01000073">
    <property type="protein sequence ID" value="HIW82647.1"/>
    <property type="molecule type" value="Genomic_DNA"/>
</dbReference>
<keyword evidence="2" id="KW-0812">Transmembrane</keyword>
<protein>
    <recommendedName>
        <fullName evidence="5">DUF4190 domain-containing protein</fullName>
    </recommendedName>
</protein>
<organism evidence="3 4">
    <name type="scientific">Candidatus Acetatifactor stercoripullorum</name>
    <dbReference type="NCBI Taxonomy" id="2838414"/>
    <lineage>
        <taxon>Bacteria</taxon>
        <taxon>Bacillati</taxon>
        <taxon>Bacillota</taxon>
        <taxon>Clostridia</taxon>
        <taxon>Lachnospirales</taxon>
        <taxon>Lachnospiraceae</taxon>
        <taxon>Acetatifactor</taxon>
    </lineage>
</organism>
<sequence>MDAQKKQSGLGIAALVLGIIGILTVCIVIGIIPCIIGLILALIAFTEKDKKRGIAVAGLICSLLGIILFVAIMIGVMNSDETNNENHSVEAAMQESDENISEEHKDPVQESIQNEPMQESVEEPIPESTQRQTEVPAKSPEEIEQEYKEACKEYKYKDVLRNPENYVGEKVKITVKISTVIEESWMNDCKYYFAYSNDDYDWWLGDEYVIFDRREEQNPKLLEDDIITVYGEIADPESTTSLIISSSELFAIDMEYIDFISE</sequence>
<dbReference type="AlphaFoldDB" id="A0A9D1UCE3"/>
<gene>
    <name evidence="3" type="ORF">H9742_14195</name>
</gene>
<name>A0A9D1UCE3_9FIRM</name>
<evidence type="ECO:0000313" key="4">
    <source>
        <dbReference type="Proteomes" id="UP000824265"/>
    </source>
</evidence>
<keyword evidence="2" id="KW-1133">Transmembrane helix</keyword>
<keyword evidence="2" id="KW-0472">Membrane</keyword>
<comment type="caution">
    <text evidence="3">The sequence shown here is derived from an EMBL/GenBank/DDBJ whole genome shotgun (WGS) entry which is preliminary data.</text>
</comment>
<reference evidence="3" key="2">
    <citation type="submission" date="2021-04" db="EMBL/GenBank/DDBJ databases">
        <authorList>
            <person name="Gilroy R."/>
        </authorList>
    </citation>
    <scope>NUCLEOTIDE SEQUENCE</scope>
    <source>
        <strain evidence="3">CHK195-6426</strain>
    </source>
</reference>
<feature type="region of interest" description="Disordered" evidence="1">
    <location>
        <begin position="92"/>
        <end position="144"/>
    </location>
</feature>
<evidence type="ECO:0000256" key="1">
    <source>
        <dbReference type="SAM" id="MobiDB-lite"/>
    </source>
</evidence>
<evidence type="ECO:0008006" key="5">
    <source>
        <dbReference type="Google" id="ProtNLM"/>
    </source>
</evidence>
<accession>A0A9D1UCE3</accession>
<evidence type="ECO:0000313" key="3">
    <source>
        <dbReference type="EMBL" id="HIW82647.1"/>
    </source>
</evidence>
<proteinExistence type="predicted"/>
<evidence type="ECO:0000256" key="2">
    <source>
        <dbReference type="SAM" id="Phobius"/>
    </source>
</evidence>
<dbReference type="Proteomes" id="UP000824265">
    <property type="component" value="Unassembled WGS sequence"/>
</dbReference>
<feature type="transmembrane region" description="Helical" evidence="2">
    <location>
        <begin position="12"/>
        <end position="42"/>
    </location>
</feature>